<gene>
    <name evidence="2" type="ORF">TrRE_jg13472</name>
</gene>
<dbReference type="InterPro" id="IPR012674">
    <property type="entry name" value="Calycin"/>
</dbReference>
<dbReference type="PANTHER" id="PTHR33970">
    <property type="entry name" value="VIOLAXANTHIN DE-EPOXIDASE, CHLOROPLASTIC-RELATED"/>
    <property type="match status" value="1"/>
</dbReference>
<protein>
    <recommendedName>
        <fullName evidence="1">VDE lipocalin domain-containing protein</fullName>
    </recommendedName>
</protein>
<dbReference type="EMBL" id="BRXZ01000998">
    <property type="protein sequence ID" value="GMH59584.1"/>
    <property type="molecule type" value="Genomic_DNA"/>
</dbReference>
<dbReference type="PANTHER" id="PTHR33970:SF1">
    <property type="entry name" value="VIOLAXANTHIN DE-EPOXIDASE, CHLOROPLASTIC"/>
    <property type="match status" value="1"/>
</dbReference>
<comment type="caution">
    <text evidence="2">The sequence shown here is derived from an EMBL/GenBank/DDBJ whole genome shotgun (WGS) entry which is preliminary data.</text>
</comment>
<dbReference type="AlphaFoldDB" id="A0A9W7DX11"/>
<evidence type="ECO:0000313" key="2">
    <source>
        <dbReference type="EMBL" id="GMH59584.1"/>
    </source>
</evidence>
<name>A0A9W7DX11_9STRA</name>
<reference evidence="2" key="1">
    <citation type="submission" date="2022-07" db="EMBL/GenBank/DDBJ databases">
        <title>Genome analysis of Parmales, a sister group of diatoms, reveals the evolutionary specialization of diatoms from phago-mixotrophs to photoautotrophs.</title>
        <authorList>
            <person name="Ban H."/>
            <person name="Sato S."/>
            <person name="Yoshikawa S."/>
            <person name="Kazumasa Y."/>
            <person name="Nakamura Y."/>
            <person name="Ichinomiya M."/>
            <person name="Saitoh K."/>
            <person name="Sato N."/>
            <person name="Blanc-Mathieu R."/>
            <person name="Endo H."/>
            <person name="Kuwata A."/>
            <person name="Ogata H."/>
        </authorList>
    </citation>
    <scope>NUCLEOTIDE SEQUENCE</scope>
</reference>
<feature type="domain" description="VDE lipocalin" evidence="1">
    <location>
        <begin position="88"/>
        <end position="205"/>
    </location>
</feature>
<dbReference type="InterPro" id="IPR044682">
    <property type="entry name" value="VDE"/>
</dbReference>
<dbReference type="Pfam" id="PF07137">
    <property type="entry name" value="VDE"/>
    <property type="match status" value="1"/>
</dbReference>
<accession>A0A9W7DX11</accession>
<dbReference type="InterPro" id="IPR010788">
    <property type="entry name" value="VDE_dom"/>
</dbReference>
<dbReference type="GO" id="GO:0010028">
    <property type="term" value="P:xanthophyll cycle"/>
    <property type="evidence" value="ECO:0007669"/>
    <property type="project" value="InterPro"/>
</dbReference>
<dbReference type="GO" id="GO:0046422">
    <property type="term" value="F:violaxanthin de-epoxidase activity"/>
    <property type="evidence" value="ECO:0007669"/>
    <property type="project" value="InterPro"/>
</dbReference>
<evidence type="ECO:0000259" key="1">
    <source>
        <dbReference type="Pfam" id="PF07137"/>
    </source>
</evidence>
<sequence length="319" mass="34888">MPFKEIRFKPMPFKPMPFKTMPMPFKTMTMPFKTTQSIKENIKHTEKSPLSHLLPLSLLSLTLLNPSPSNSEGFADYATTNVLPPPDISCFMTKCLTPTLDLASNLDSIKGLQCLGRCKGEQACAGACFNKFGNPSLDEFLNCALEREKCMPMPEGVGGGDISDGEGFEVAKGLGGNEELKGRWYKVAGVSEVYDMFDCQVNTVKDGGGKFWIIRYVGRTLQGSYEGGFVYSSRPSLTPGDRARVSSAWEAGAGAGDYAVRFKDIDNKCEAKVGGKGELRRDRGEGKVSGWGEVKELLVGEGGIGDWIRPGWRGEYDDK</sequence>
<dbReference type="Gene3D" id="2.40.128.20">
    <property type="match status" value="2"/>
</dbReference>
<dbReference type="OrthoDB" id="10258187at2759"/>
<keyword evidence="3" id="KW-1185">Reference proteome</keyword>
<organism evidence="2 3">
    <name type="scientific">Triparma retinervis</name>
    <dbReference type="NCBI Taxonomy" id="2557542"/>
    <lineage>
        <taxon>Eukaryota</taxon>
        <taxon>Sar</taxon>
        <taxon>Stramenopiles</taxon>
        <taxon>Ochrophyta</taxon>
        <taxon>Bolidophyceae</taxon>
        <taxon>Parmales</taxon>
        <taxon>Triparmaceae</taxon>
        <taxon>Triparma</taxon>
    </lineage>
</organism>
<evidence type="ECO:0000313" key="3">
    <source>
        <dbReference type="Proteomes" id="UP001165082"/>
    </source>
</evidence>
<proteinExistence type="predicted"/>
<dbReference type="Proteomes" id="UP001165082">
    <property type="component" value="Unassembled WGS sequence"/>
</dbReference>